<evidence type="ECO:0000313" key="1">
    <source>
        <dbReference type="EMBL" id="MFD1610009.1"/>
    </source>
</evidence>
<accession>A0ABW4HYV9</accession>
<keyword evidence="2" id="KW-1185">Reference proteome</keyword>
<sequence>MSTNNYLKFMTEEIVRYLNSSKEERKVRKEAGKQSDSAILNRWFGVLPFSFKLFIRGK</sequence>
<dbReference type="EMBL" id="JBHUDE010000166">
    <property type="protein sequence ID" value="MFD1610009.1"/>
    <property type="molecule type" value="Genomic_DNA"/>
</dbReference>
<dbReference type="RefSeq" id="WP_251510138.1">
    <property type="nucleotide sequence ID" value="NZ_JAMBON010000001.1"/>
</dbReference>
<dbReference type="InterPro" id="IPR025622">
    <property type="entry name" value="YqzE"/>
</dbReference>
<dbReference type="Pfam" id="PF14038">
    <property type="entry name" value="YqzE"/>
    <property type="match status" value="1"/>
</dbReference>
<reference evidence="2" key="1">
    <citation type="journal article" date="2019" name="Int. J. Syst. Evol. Microbiol.">
        <title>The Global Catalogue of Microorganisms (GCM) 10K type strain sequencing project: providing services to taxonomists for standard genome sequencing and annotation.</title>
        <authorList>
            <consortium name="The Broad Institute Genomics Platform"/>
            <consortium name="The Broad Institute Genome Sequencing Center for Infectious Disease"/>
            <person name="Wu L."/>
            <person name="Ma J."/>
        </authorList>
    </citation>
    <scope>NUCLEOTIDE SEQUENCE [LARGE SCALE GENOMIC DNA]</scope>
    <source>
        <strain evidence="2">CGMCC 1.12376</strain>
    </source>
</reference>
<organism evidence="1 2">
    <name type="scientific">Oceanobacillus luteolus</name>
    <dbReference type="NCBI Taxonomy" id="1274358"/>
    <lineage>
        <taxon>Bacteria</taxon>
        <taxon>Bacillati</taxon>
        <taxon>Bacillota</taxon>
        <taxon>Bacilli</taxon>
        <taxon>Bacillales</taxon>
        <taxon>Bacillaceae</taxon>
        <taxon>Oceanobacillus</taxon>
    </lineage>
</organism>
<name>A0ABW4HYV9_9BACI</name>
<gene>
    <name evidence="1" type="ORF">ACFSBH_20550</name>
</gene>
<dbReference type="Proteomes" id="UP001597221">
    <property type="component" value="Unassembled WGS sequence"/>
</dbReference>
<proteinExistence type="predicted"/>
<comment type="caution">
    <text evidence="1">The sequence shown here is derived from an EMBL/GenBank/DDBJ whole genome shotgun (WGS) entry which is preliminary data.</text>
</comment>
<evidence type="ECO:0000313" key="2">
    <source>
        <dbReference type="Proteomes" id="UP001597221"/>
    </source>
</evidence>
<protein>
    <submittedName>
        <fullName evidence="1">YqzE family protein</fullName>
    </submittedName>
</protein>